<evidence type="ECO:0000256" key="1">
    <source>
        <dbReference type="SAM" id="MobiDB-lite"/>
    </source>
</evidence>
<proteinExistence type="predicted"/>
<keyword evidence="2" id="KW-0732">Signal</keyword>
<gene>
    <name evidence="3" type="ORF">K458DRAFT_393124</name>
</gene>
<reference evidence="3" key="1">
    <citation type="journal article" date="2020" name="Stud. Mycol.">
        <title>101 Dothideomycetes genomes: a test case for predicting lifestyles and emergence of pathogens.</title>
        <authorList>
            <person name="Haridas S."/>
            <person name="Albert R."/>
            <person name="Binder M."/>
            <person name="Bloem J."/>
            <person name="Labutti K."/>
            <person name="Salamov A."/>
            <person name="Andreopoulos B."/>
            <person name="Baker S."/>
            <person name="Barry K."/>
            <person name="Bills G."/>
            <person name="Bluhm B."/>
            <person name="Cannon C."/>
            <person name="Castanera R."/>
            <person name="Culley D."/>
            <person name="Daum C."/>
            <person name="Ezra D."/>
            <person name="Gonzalez J."/>
            <person name="Henrissat B."/>
            <person name="Kuo A."/>
            <person name="Liang C."/>
            <person name="Lipzen A."/>
            <person name="Lutzoni F."/>
            <person name="Magnuson J."/>
            <person name="Mondo S."/>
            <person name="Nolan M."/>
            <person name="Ohm R."/>
            <person name="Pangilinan J."/>
            <person name="Park H.-J."/>
            <person name="Ramirez L."/>
            <person name="Alfaro M."/>
            <person name="Sun H."/>
            <person name="Tritt A."/>
            <person name="Yoshinaga Y."/>
            <person name="Zwiers L.-H."/>
            <person name="Turgeon B."/>
            <person name="Goodwin S."/>
            <person name="Spatafora J."/>
            <person name="Crous P."/>
            <person name="Grigoriev I."/>
        </authorList>
    </citation>
    <scope>NUCLEOTIDE SEQUENCE</scope>
    <source>
        <strain evidence="3">CBS 122367</strain>
    </source>
</reference>
<feature type="compositionally biased region" description="Basic and acidic residues" evidence="1">
    <location>
        <begin position="137"/>
        <end position="154"/>
    </location>
</feature>
<feature type="chain" id="PRO_5026019595" evidence="2">
    <location>
        <begin position="23"/>
        <end position="180"/>
    </location>
</feature>
<evidence type="ECO:0000256" key="2">
    <source>
        <dbReference type="SAM" id="SignalP"/>
    </source>
</evidence>
<evidence type="ECO:0000313" key="3">
    <source>
        <dbReference type="EMBL" id="KAF2680152.1"/>
    </source>
</evidence>
<name>A0A6G1IPK5_9PLEO</name>
<evidence type="ECO:0000313" key="4">
    <source>
        <dbReference type="Proteomes" id="UP000799291"/>
    </source>
</evidence>
<dbReference type="AlphaFoldDB" id="A0A6G1IPK5"/>
<protein>
    <submittedName>
        <fullName evidence="3">Uncharacterized protein</fullName>
    </submittedName>
</protein>
<accession>A0A6G1IPK5</accession>
<sequence>MAIFLCLGAGMLLLAVWGILEAAERLASVEVQVLAAKVTAADALTRLCLPLPCSARPQLGMTPSQSRSGNRQLAAVPNPRRVVDSPNPGNAGAEGRFKAGPADDVEAAKTPSLMPPTSSLADSSAGRPSQAGLLDELTSRERSSTEESMGRRSNSDATIPNQEKPKTGICTEGRQKPARN</sequence>
<dbReference type="EMBL" id="MU005598">
    <property type="protein sequence ID" value="KAF2680152.1"/>
    <property type="molecule type" value="Genomic_DNA"/>
</dbReference>
<feature type="region of interest" description="Disordered" evidence="1">
    <location>
        <begin position="59"/>
        <end position="180"/>
    </location>
</feature>
<dbReference type="Proteomes" id="UP000799291">
    <property type="component" value="Unassembled WGS sequence"/>
</dbReference>
<feature type="signal peptide" evidence="2">
    <location>
        <begin position="1"/>
        <end position="22"/>
    </location>
</feature>
<keyword evidence="4" id="KW-1185">Reference proteome</keyword>
<organism evidence="3 4">
    <name type="scientific">Lentithecium fluviatile CBS 122367</name>
    <dbReference type="NCBI Taxonomy" id="1168545"/>
    <lineage>
        <taxon>Eukaryota</taxon>
        <taxon>Fungi</taxon>
        <taxon>Dikarya</taxon>
        <taxon>Ascomycota</taxon>
        <taxon>Pezizomycotina</taxon>
        <taxon>Dothideomycetes</taxon>
        <taxon>Pleosporomycetidae</taxon>
        <taxon>Pleosporales</taxon>
        <taxon>Massarineae</taxon>
        <taxon>Lentitheciaceae</taxon>
        <taxon>Lentithecium</taxon>
    </lineage>
</organism>
<feature type="compositionally biased region" description="Polar residues" evidence="1">
    <location>
        <begin position="61"/>
        <end position="71"/>
    </location>
</feature>